<dbReference type="RefSeq" id="WP_123891891.1">
    <property type="nucleotide sequence ID" value="NZ_FMAR01000040.1"/>
</dbReference>
<dbReference type="EMBL" id="FMAR01000040">
    <property type="protein sequence ID" value="SCC64918.1"/>
    <property type="molecule type" value="Genomic_DNA"/>
</dbReference>
<evidence type="ECO:0000313" key="2">
    <source>
        <dbReference type="Proteomes" id="UP000242818"/>
    </source>
</evidence>
<name>A0A1C4G9L6_9BACT</name>
<dbReference type="OrthoDB" id="1344483at2"/>
<dbReference type="AlphaFoldDB" id="A0A1C4G9L6"/>
<accession>A0A1C4G9L6</accession>
<organism evidence="1 2">
    <name type="scientific">Chitinophaga costaii</name>
    <dbReference type="NCBI Taxonomy" id="1335309"/>
    <lineage>
        <taxon>Bacteria</taxon>
        <taxon>Pseudomonadati</taxon>
        <taxon>Bacteroidota</taxon>
        <taxon>Chitinophagia</taxon>
        <taxon>Chitinophagales</taxon>
        <taxon>Chitinophagaceae</taxon>
        <taxon>Chitinophaga</taxon>
    </lineage>
</organism>
<proteinExistence type="predicted"/>
<dbReference type="Proteomes" id="UP000242818">
    <property type="component" value="Unassembled WGS sequence"/>
</dbReference>
<keyword evidence="2" id="KW-1185">Reference proteome</keyword>
<gene>
    <name evidence="1" type="ORF">GA0116948_1402</name>
</gene>
<evidence type="ECO:0000313" key="1">
    <source>
        <dbReference type="EMBL" id="SCC64918.1"/>
    </source>
</evidence>
<protein>
    <submittedName>
        <fullName evidence="1">Uncharacterized protein</fullName>
    </submittedName>
</protein>
<sequence length="228" mass="26967">MTNYGLCEMLLFLVCLVSNIAQPNYDKGDFQHISLQKDTSKSIIGKYNSPKQDFNKFTSEHLVLKNDSTFEYAINTEFYKIQAKGYWHVSASNLILNSEKRMQKIIVQEASNKSNNSQMKFDVTYKDNSSLYYQLFLITRKDTLYYKDVFRDTTINQDETLKAFYIVDSRGFRYPTYFLKSKKSNNFKIKLETDRIFDNEKWRISNDKLQPIGINGKYSSYYLIKEIK</sequence>
<reference evidence="1 2" key="1">
    <citation type="submission" date="2016-08" db="EMBL/GenBank/DDBJ databases">
        <authorList>
            <person name="Seilhamer J.J."/>
        </authorList>
    </citation>
    <scope>NUCLEOTIDE SEQUENCE [LARGE SCALE GENOMIC DNA]</scope>
    <source>
        <strain evidence="1 2">A37T2</strain>
    </source>
</reference>